<name>A0A821HIM6_9BILA</name>
<protein>
    <recommendedName>
        <fullName evidence="1">Ig-like domain-containing protein</fullName>
    </recommendedName>
</protein>
<organism evidence="2 3">
    <name type="scientific">Rotaria socialis</name>
    <dbReference type="NCBI Taxonomy" id="392032"/>
    <lineage>
        <taxon>Eukaryota</taxon>
        <taxon>Metazoa</taxon>
        <taxon>Spiralia</taxon>
        <taxon>Gnathifera</taxon>
        <taxon>Rotifera</taxon>
        <taxon>Eurotatoria</taxon>
        <taxon>Bdelloidea</taxon>
        <taxon>Philodinida</taxon>
        <taxon>Philodinidae</taxon>
        <taxon>Rotaria</taxon>
    </lineage>
</organism>
<accession>A0A821HIM6</accession>
<dbReference type="InterPro" id="IPR036179">
    <property type="entry name" value="Ig-like_dom_sf"/>
</dbReference>
<proteinExistence type="predicted"/>
<sequence length="115" mass="13276">MAGKRFSTYFDQTTKTSVLRITDVCKDDQGYYTCIVDNPLNSDQSTATLQVIPESKIDQRSYVETDAFKYLTPENKQPIAYNKDYDRSGVESEYFVNPDAFRYLEAKKPSKQNDD</sequence>
<keyword evidence="3" id="KW-1185">Reference proteome</keyword>
<dbReference type="EMBL" id="CAJOBP010032929">
    <property type="protein sequence ID" value="CAF4683055.1"/>
    <property type="molecule type" value="Genomic_DNA"/>
</dbReference>
<dbReference type="InterPro" id="IPR013783">
    <property type="entry name" value="Ig-like_fold"/>
</dbReference>
<gene>
    <name evidence="2" type="ORF">UJA718_LOCUS35350</name>
</gene>
<dbReference type="Proteomes" id="UP000663873">
    <property type="component" value="Unassembled WGS sequence"/>
</dbReference>
<evidence type="ECO:0000259" key="1">
    <source>
        <dbReference type="PROSITE" id="PS50835"/>
    </source>
</evidence>
<dbReference type="Gene3D" id="2.60.40.10">
    <property type="entry name" value="Immunoglobulins"/>
    <property type="match status" value="1"/>
</dbReference>
<evidence type="ECO:0000313" key="2">
    <source>
        <dbReference type="EMBL" id="CAF4683055.1"/>
    </source>
</evidence>
<feature type="non-terminal residue" evidence="2">
    <location>
        <position position="1"/>
    </location>
</feature>
<dbReference type="Pfam" id="PF07679">
    <property type="entry name" value="I-set"/>
    <property type="match status" value="1"/>
</dbReference>
<feature type="non-terminal residue" evidence="2">
    <location>
        <position position="115"/>
    </location>
</feature>
<reference evidence="2" key="1">
    <citation type="submission" date="2021-02" db="EMBL/GenBank/DDBJ databases">
        <authorList>
            <person name="Nowell W R."/>
        </authorList>
    </citation>
    <scope>NUCLEOTIDE SEQUENCE</scope>
</reference>
<dbReference type="InterPro" id="IPR007110">
    <property type="entry name" value="Ig-like_dom"/>
</dbReference>
<dbReference type="PROSITE" id="PS50835">
    <property type="entry name" value="IG_LIKE"/>
    <property type="match status" value="1"/>
</dbReference>
<dbReference type="InterPro" id="IPR013098">
    <property type="entry name" value="Ig_I-set"/>
</dbReference>
<evidence type="ECO:0000313" key="3">
    <source>
        <dbReference type="Proteomes" id="UP000663873"/>
    </source>
</evidence>
<dbReference type="AlphaFoldDB" id="A0A821HIM6"/>
<dbReference type="SUPFAM" id="SSF48726">
    <property type="entry name" value="Immunoglobulin"/>
    <property type="match status" value="1"/>
</dbReference>
<feature type="domain" description="Ig-like" evidence="1">
    <location>
        <begin position="1"/>
        <end position="50"/>
    </location>
</feature>
<comment type="caution">
    <text evidence="2">The sequence shown here is derived from an EMBL/GenBank/DDBJ whole genome shotgun (WGS) entry which is preliminary data.</text>
</comment>